<dbReference type="SUPFAM" id="SSF48371">
    <property type="entry name" value="ARM repeat"/>
    <property type="match status" value="1"/>
</dbReference>
<dbReference type="Gene3D" id="3.90.550.10">
    <property type="entry name" value="Spore Coat Polysaccharide Biosynthesis Protein SpsA, Chain A"/>
    <property type="match status" value="1"/>
</dbReference>
<accession>A0A0M0K7D1</accession>
<dbReference type="GO" id="GO:0031369">
    <property type="term" value="F:translation initiation factor binding"/>
    <property type="evidence" value="ECO:0007669"/>
    <property type="project" value="InterPro"/>
</dbReference>
<dbReference type="CDD" id="cd04197">
    <property type="entry name" value="eIF-2B_epsilon_N"/>
    <property type="match status" value="1"/>
</dbReference>
<dbReference type="PANTHER" id="PTHR45887">
    <property type="entry name" value="TRANSLATION INITIATION FACTOR EIF-2B SUBUNIT EPSILON"/>
    <property type="match status" value="1"/>
</dbReference>
<dbReference type="AlphaFoldDB" id="A0A0M0K7D1"/>
<reference evidence="9" key="1">
    <citation type="journal article" date="2015" name="PLoS Genet.">
        <title>Genome Sequence and Transcriptome Analyses of Chrysochromulina tobin: Metabolic Tools for Enhanced Algal Fitness in the Prominent Order Prymnesiales (Haptophyceae).</title>
        <authorList>
            <person name="Hovde B.T."/>
            <person name="Deodato C.R."/>
            <person name="Hunsperger H.M."/>
            <person name="Ryken S.A."/>
            <person name="Yost W."/>
            <person name="Jha R.K."/>
            <person name="Patterson J."/>
            <person name="Monnat R.J. Jr."/>
            <person name="Barlow S.B."/>
            <person name="Starkenburg S.R."/>
            <person name="Cattolico R.A."/>
        </authorList>
    </citation>
    <scope>NUCLEOTIDE SEQUENCE</scope>
    <source>
        <strain evidence="9">CCMP291</strain>
    </source>
</reference>
<dbReference type="Pfam" id="PF02020">
    <property type="entry name" value="W2"/>
    <property type="match status" value="1"/>
</dbReference>
<dbReference type="OrthoDB" id="424572at2759"/>
<dbReference type="InterPro" id="IPR003307">
    <property type="entry name" value="W2_domain"/>
</dbReference>
<gene>
    <name evidence="8" type="ORF">Ctob_010518</name>
</gene>
<evidence type="ECO:0000256" key="6">
    <source>
        <dbReference type="ARBA" id="ARBA00046432"/>
    </source>
</evidence>
<keyword evidence="9" id="KW-1185">Reference proteome</keyword>
<evidence type="ECO:0000256" key="2">
    <source>
        <dbReference type="ARBA" id="ARBA00007878"/>
    </source>
</evidence>
<dbReference type="Pfam" id="PF00483">
    <property type="entry name" value="NTP_transferase"/>
    <property type="match status" value="1"/>
</dbReference>
<dbReference type="InterPro" id="IPR005835">
    <property type="entry name" value="NTP_transferase_dom"/>
</dbReference>
<dbReference type="PANTHER" id="PTHR45887:SF1">
    <property type="entry name" value="TRANSLATION INITIATION FACTOR EIF-2B SUBUNIT EPSILON"/>
    <property type="match status" value="1"/>
</dbReference>
<dbReference type="Gene3D" id="2.160.10.10">
    <property type="entry name" value="Hexapeptide repeat proteins"/>
    <property type="match status" value="1"/>
</dbReference>
<dbReference type="EMBL" id="JWZX01001123">
    <property type="protein sequence ID" value="KOO34714.1"/>
    <property type="molecule type" value="Genomic_DNA"/>
</dbReference>
<dbReference type="InterPro" id="IPR056764">
    <property type="entry name" value="LbH_EIF2B3/5"/>
</dbReference>
<comment type="caution">
    <text evidence="8">The sequence shown here is derived from an EMBL/GenBank/DDBJ whole genome shotgun (WGS) entry which is preliminary data.</text>
</comment>
<comment type="subcellular location">
    <subcellularLocation>
        <location evidence="1">Cytoplasm</location>
        <location evidence="1">Cytosol</location>
    </subcellularLocation>
</comment>
<dbReference type="CDD" id="cd11558">
    <property type="entry name" value="W2_eIF2B_epsilon"/>
    <property type="match status" value="1"/>
</dbReference>
<dbReference type="GO" id="GO:0005851">
    <property type="term" value="C:eukaryotic translation initiation factor 2B complex"/>
    <property type="evidence" value="ECO:0007669"/>
    <property type="project" value="TreeGrafter"/>
</dbReference>
<dbReference type="GO" id="GO:0005085">
    <property type="term" value="F:guanyl-nucleotide exchange factor activity"/>
    <property type="evidence" value="ECO:0007669"/>
    <property type="project" value="InterPro"/>
</dbReference>
<dbReference type="FunFam" id="3.90.550.10:FF:000066">
    <property type="entry name" value="Translation initiation factor eIF-2B subunit epsilon"/>
    <property type="match status" value="1"/>
</dbReference>
<dbReference type="SMART" id="SM00515">
    <property type="entry name" value="eIF5C"/>
    <property type="match status" value="1"/>
</dbReference>
<proteinExistence type="inferred from homology"/>
<dbReference type="InterPro" id="IPR029044">
    <property type="entry name" value="Nucleotide-diphossugar_trans"/>
</dbReference>
<evidence type="ECO:0000256" key="3">
    <source>
        <dbReference type="ARBA" id="ARBA00022490"/>
    </source>
</evidence>
<evidence type="ECO:0000256" key="1">
    <source>
        <dbReference type="ARBA" id="ARBA00004514"/>
    </source>
</evidence>
<evidence type="ECO:0000256" key="5">
    <source>
        <dbReference type="ARBA" id="ARBA00044345"/>
    </source>
</evidence>
<dbReference type="InterPro" id="IPR035543">
    <property type="entry name" value="eIF-2B_epsilon_N"/>
</dbReference>
<evidence type="ECO:0000313" key="8">
    <source>
        <dbReference type="EMBL" id="KOO34714.1"/>
    </source>
</evidence>
<dbReference type="InterPro" id="IPR051956">
    <property type="entry name" value="eIF2B_epsilon"/>
</dbReference>
<dbReference type="GO" id="GO:0003743">
    <property type="term" value="F:translation initiation factor activity"/>
    <property type="evidence" value="ECO:0007669"/>
    <property type="project" value="UniProtKB-KW"/>
</dbReference>
<dbReference type="GO" id="GO:0005829">
    <property type="term" value="C:cytosol"/>
    <property type="evidence" value="ECO:0007669"/>
    <property type="project" value="UniProtKB-SubCell"/>
</dbReference>
<evidence type="ECO:0000256" key="4">
    <source>
        <dbReference type="ARBA" id="ARBA00044144"/>
    </source>
</evidence>
<evidence type="ECO:0000313" key="9">
    <source>
        <dbReference type="Proteomes" id="UP000037460"/>
    </source>
</evidence>
<sequence length="638" mass="69877">MAPKGGKKDDDLAQQEVLQAVVLADSFASHFRPMTFQMPKVLMPLGSVPMIEYTLEFLAAGGVQEIYIFCCAHADEVERYIVESDMERRLATVSLHVLKSQGECMSAGDALREVEARGVIKSDFVLVPGDVIANLSLAPLIAAHKARREVDRDAVLTTVMARVPASHRARRGGEEKLVALSGETGRLLMYDEAVKEGWATKVRLPMALLQETDRFELHRDLYDTHIDVCTPELLVLLQDNFDWQDLRRDLLPGVLGQFEMLGKTIYTHVLSTEYAARVHDPHTYDVVSRDLLQRWAFPLVPDANLLPGCSYRCTAHCVYQEAGVSLARSAAIVRDSAIGEGTTIGERTVVEGSVVGRDCVVGVGVTLSGCYLWGGVIVEDGATLTGCICGEGVRIGLLAKCSAGTGLTLLGPGGHGRLWKVVPTAASLGFDRPVAQGQCDDELSEEEDEELEETNLEDVENEQFATAVRELIRDALRSADKDDAVENLALELNGLKFGADRTFADSVRAIVPPLLAEAASAPTKKAKVANLKRALEKWAPLLKKFVQSKADQRALVEGVAAACEQANEGLLEVFDHALKLLYDREDDLLDEQAILKWAAAVEEEAEEGSLEERLLQQADGLLKWLRESDDEEEDDDDE</sequence>
<keyword evidence="3" id="KW-0963">Cytoplasm</keyword>
<dbReference type="InterPro" id="IPR044123">
    <property type="entry name" value="W2_eIF2B_epsilon"/>
</dbReference>
<keyword evidence="8" id="KW-0396">Initiation factor</keyword>
<dbReference type="InterPro" id="IPR016024">
    <property type="entry name" value="ARM-type_fold"/>
</dbReference>
<comment type="similarity">
    <text evidence="2">Belongs to the eIF-2B gamma/epsilon subunits family.</text>
</comment>
<feature type="domain" description="W2" evidence="7">
    <location>
        <begin position="458"/>
        <end position="635"/>
    </location>
</feature>
<keyword evidence="8" id="KW-0648">Protein biosynthesis</keyword>
<protein>
    <recommendedName>
        <fullName evidence="4">Translation initiation factor eIF2B subunit epsilon</fullName>
    </recommendedName>
    <alternativeName>
        <fullName evidence="5">eIF2B GDP-GTP exchange factor subunit epsilon</fullName>
    </alternativeName>
</protein>
<dbReference type="SUPFAM" id="SSF53448">
    <property type="entry name" value="Nucleotide-diphospho-sugar transferases"/>
    <property type="match status" value="1"/>
</dbReference>
<comment type="subunit">
    <text evidence="6">Component of the translation initiation factor 2B (eIF2B) complex which is a heterodecamer of two sets of five different subunits: alpha, beta, gamma, delta and epsilon. Subunits alpha, beta and delta comprise a regulatory subcomplex and subunits epsilon and gamma comprise a catalytic subcomplex. Within the complex, the hexameric regulatory complex resides at the center, with the two heterodimeric catalytic subcomplexes bound on opposite sides.</text>
</comment>
<dbReference type="PROSITE" id="PS51363">
    <property type="entry name" value="W2"/>
    <property type="match status" value="1"/>
</dbReference>
<dbReference type="Gene3D" id="1.25.40.180">
    <property type="match status" value="1"/>
</dbReference>
<dbReference type="Proteomes" id="UP000037460">
    <property type="component" value="Unassembled WGS sequence"/>
</dbReference>
<organism evidence="8 9">
    <name type="scientific">Chrysochromulina tobinii</name>
    <dbReference type="NCBI Taxonomy" id="1460289"/>
    <lineage>
        <taxon>Eukaryota</taxon>
        <taxon>Haptista</taxon>
        <taxon>Haptophyta</taxon>
        <taxon>Prymnesiophyceae</taxon>
        <taxon>Prymnesiales</taxon>
        <taxon>Chrysochromulinaceae</taxon>
        <taxon>Chrysochromulina</taxon>
    </lineage>
</organism>
<dbReference type="Pfam" id="PF25084">
    <property type="entry name" value="LbH_EIF2B"/>
    <property type="match status" value="1"/>
</dbReference>
<evidence type="ECO:0000259" key="7">
    <source>
        <dbReference type="PROSITE" id="PS51363"/>
    </source>
</evidence>
<name>A0A0M0K7D1_9EUKA</name>